<dbReference type="PROSITE" id="PS50975">
    <property type="entry name" value="ATP_GRASP"/>
    <property type="match status" value="1"/>
</dbReference>
<keyword evidence="5 10" id="KW-0658">Purine biosynthesis</keyword>
<gene>
    <name evidence="10 13" type="primary">purD</name>
    <name evidence="13" type="ordered locus">SSO0635</name>
</gene>
<dbReference type="Proteomes" id="UP000001974">
    <property type="component" value="Chromosome"/>
</dbReference>
<dbReference type="SUPFAM" id="SSF56059">
    <property type="entry name" value="Glutathione synthetase ATP-binding domain-like"/>
    <property type="match status" value="1"/>
</dbReference>
<dbReference type="InterPro" id="IPR020561">
    <property type="entry name" value="PRibGlycinamid_synth_ATP-grasp"/>
</dbReference>
<dbReference type="InterPro" id="IPR011054">
    <property type="entry name" value="Rudment_hybrid_motif"/>
</dbReference>
<evidence type="ECO:0000259" key="12">
    <source>
        <dbReference type="PROSITE" id="PS50975"/>
    </source>
</evidence>
<keyword evidence="14" id="KW-1185">Reference proteome</keyword>
<keyword evidence="6 11" id="KW-0067">ATP-binding</keyword>
<evidence type="ECO:0000256" key="10">
    <source>
        <dbReference type="HAMAP-Rule" id="MF_00138"/>
    </source>
</evidence>
<dbReference type="Gene3D" id="3.40.50.20">
    <property type="match status" value="1"/>
</dbReference>
<evidence type="ECO:0000256" key="1">
    <source>
        <dbReference type="ARBA" id="ARBA00005174"/>
    </source>
</evidence>
<dbReference type="NCBIfam" id="TIGR00877">
    <property type="entry name" value="purD"/>
    <property type="match status" value="1"/>
</dbReference>
<dbReference type="GO" id="GO:0006189">
    <property type="term" value="P:'de novo' IMP biosynthetic process"/>
    <property type="evidence" value="ECO:0007669"/>
    <property type="project" value="UniProtKB-UniRule"/>
</dbReference>
<comment type="pathway">
    <text evidence="1 10">Purine metabolism; IMP biosynthesis via de novo pathway; N(1)-(5-phospho-D-ribosyl)glycinamide from 5-phospho-alpha-D-ribose 1-diphosphate: step 2/2.</text>
</comment>
<dbReference type="SUPFAM" id="SSF52440">
    <property type="entry name" value="PreATP-grasp domain"/>
    <property type="match status" value="1"/>
</dbReference>
<dbReference type="GO" id="GO:0046872">
    <property type="term" value="F:metal ion binding"/>
    <property type="evidence" value="ECO:0007669"/>
    <property type="project" value="InterPro"/>
</dbReference>
<evidence type="ECO:0000256" key="11">
    <source>
        <dbReference type="PROSITE-ProRule" id="PRU00409"/>
    </source>
</evidence>
<evidence type="ECO:0000256" key="2">
    <source>
        <dbReference type="ARBA" id="ARBA00013255"/>
    </source>
</evidence>
<dbReference type="InterPro" id="IPR020560">
    <property type="entry name" value="PRibGlycinamide_synth_C-dom"/>
</dbReference>
<dbReference type="HAMAP" id="MF_00138">
    <property type="entry name" value="GARS"/>
    <property type="match status" value="1"/>
</dbReference>
<dbReference type="EnsemblBacteria" id="AAK40943">
    <property type="protein sequence ID" value="AAK40943"/>
    <property type="gene ID" value="SSO0635"/>
</dbReference>
<feature type="domain" description="ATP-grasp" evidence="12">
    <location>
        <begin position="118"/>
        <end position="338"/>
    </location>
</feature>
<dbReference type="GO" id="GO:0004637">
    <property type="term" value="F:phosphoribosylamine-glycine ligase activity"/>
    <property type="evidence" value="ECO:0000318"/>
    <property type="project" value="GO_Central"/>
</dbReference>
<dbReference type="KEGG" id="sso:SSO0635"/>
<dbReference type="HOGENOM" id="CLU_027420_3_0_2"/>
<evidence type="ECO:0000256" key="6">
    <source>
        <dbReference type="ARBA" id="ARBA00022840"/>
    </source>
</evidence>
<dbReference type="InterPro" id="IPR000115">
    <property type="entry name" value="PRibGlycinamide_synth"/>
</dbReference>
<evidence type="ECO:0000256" key="7">
    <source>
        <dbReference type="ARBA" id="ARBA00038345"/>
    </source>
</evidence>
<protein>
    <recommendedName>
        <fullName evidence="2 10">Phosphoribosylamine--glycine ligase</fullName>
        <ecNumber evidence="2 10">6.3.4.13</ecNumber>
    </recommendedName>
    <alternativeName>
        <fullName evidence="10">GARS</fullName>
    </alternativeName>
    <alternativeName>
        <fullName evidence="8 10">Glycinamide ribonucleotide synthetase</fullName>
    </alternativeName>
    <alternativeName>
        <fullName evidence="9 10">Phosphoribosylglycinamide synthetase</fullName>
    </alternativeName>
</protein>
<dbReference type="PaxDb" id="273057-SSO0635"/>
<dbReference type="Gene3D" id="3.30.1490.20">
    <property type="entry name" value="ATP-grasp fold, A domain"/>
    <property type="match status" value="1"/>
</dbReference>
<comment type="catalytic activity">
    <reaction evidence="10">
        <text>5-phospho-beta-D-ribosylamine + glycine + ATP = N(1)-(5-phospho-beta-D-ribosyl)glycinamide + ADP + phosphate + H(+)</text>
        <dbReference type="Rhea" id="RHEA:17453"/>
        <dbReference type="ChEBI" id="CHEBI:15378"/>
        <dbReference type="ChEBI" id="CHEBI:30616"/>
        <dbReference type="ChEBI" id="CHEBI:43474"/>
        <dbReference type="ChEBI" id="CHEBI:57305"/>
        <dbReference type="ChEBI" id="CHEBI:58681"/>
        <dbReference type="ChEBI" id="CHEBI:143788"/>
        <dbReference type="ChEBI" id="CHEBI:456216"/>
        <dbReference type="EC" id="6.3.4.13"/>
    </reaction>
</comment>
<dbReference type="Pfam" id="PF02844">
    <property type="entry name" value="GARS_N"/>
    <property type="match status" value="1"/>
</dbReference>
<dbReference type="STRING" id="273057.SSO0635"/>
<dbReference type="GO" id="GO:0009113">
    <property type="term" value="P:purine nucleobase biosynthetic process"/>
    <property type="evidence" value="ECO:0007669"/>
    <property type="project" value="InterPro"/>
</dbReference>
<evidence type="ECO:0000256" key="8">
    <source>
        <dbReference type="ARBA" id="ARBA00042242"/>
    </source>
</evidence>
<dbReference type="Gene3D" id="3.90.600.10">
    <property type="entry name" value="Phosphoribosylglycinamide synthetase, C-terminal domain"/>
    <property type="match status" value="1"/>
</dbReference>
<dbReference type="PANTHER" id="PTHR43472:SF1">
    <property type="entry name" value="PHOSPHORIBOSYLAMINE--GLYCINE LIGASE, CHLOROPLASTIC"/>
    <property type="match status" value="1"/>
</dbReference>
<sequence length="483" mass="53333">MVRKMKVLLVGDGARENVLAYSLARSSKGYKIYALSSYINPGINSIVKTTGAEYFIGNVNSPEVIKEVIKKVNPDLGVIGPEDPLFNGIADIFRKEGISVFGASKKCARIEESKAWARELMWKHSIPGRLRYKVFYTIEDTAKFILEYGGSVAIKPAGQAGGKGVKVIADLEAYLTHDKREALTKSVNEIGSLYNKEGEPRIIIEEKVDGPEYTLHVLSDGKTTISLPLAQDYKNAYQDGIGPETGGMGSISGPNELLPFISNEEYQTTYDIVKRTMDAIYKETGERYVGVIAGQMMLTELWGPTVIEYYSRFGDPEASAIIPRLESDFGETIELTATGHLNKASIKINEKPSIVRAVATLGYPISKQMASGHKIVVDLEKMKERGCVVFFGSVALEGMQLITKGSRALEIVAIGDFEEAAENLDRCMQYISSDTKLIYRTDIGRTVKSQIEKAEIIRYSYKNREKRGILGVSADWSPNGGLW</sequence>
<dbReference type="UniPathway" id="UPA00074">
    <property type="reaction ID" value="UER00125"/>
</dbReference>
<dbReference type="InterPro" id="IPR037123">
    <property type="entry name" value="PRibGlycinamide_synth_C_sf"/>
</dbReference>
<comment type="similarity">
    <text evidence="7 10">Belongs to the GARS family.</text>
</comment>
<dbReference type="InParanoid" id="Q7LXR2"/>
<dbReference type="InterPro" id="IPR016185">
    <property type="entry name" value="PreATP-grasp_dom_sf"/>
</dbReference>
<dbReference type="EC" id="6.3.4.13" evidence="2 10"/>
<dbReference type="PANTHER" id="PTHR43472">
    <property type="entry name" value="PHOSPHORIBOSYLAMINE--GLYCINE LIGASE"/>
    <property type="match status" value="1"/>
</dbReference>
<dbReference type="EMBL" id="AE006641">
    <property type="protein sequence ID" value="AAK40943.1"/>
    <property type="molecule type" value="Genomic_DNA"/>
</dbReference>
<evidence type="ECO:0000256" key="9">
    <source>
        <dbReference type="ARBA" id="ARBA00042864"/>
    </source>
</evidence>
<name>Q7LXR2_SACS2</name>
<evidence type="ECO:0000256" key="5">
    <source>
        <dbReference type="ARBA" id="ARBA00022755"/>
    </source>
</evidence>
<evidence type="ECO:0000313" key="14">
    <source>
        <dbReference type="Proteomes" id="UP000001974"/>
    </source>
</evidence>
<keyword evidence="3 10" id="KW-0436">Ligase</keyword>
<dbReference type="SMART" id="SM01209">
    <property type="entry name" value="GARS_A"/>
    <property type="match status" value="1"/>
</dbReference>
<evidence type="ECO:0000256" key="4">
    <source>
        <dbReference type="ARBA" id="ARBA00022741"/>
    </source>
</evidence>
<dbReference type="PATRIC" id="fig|273057.12.peg.639"/>
<dbReference type="Pfam" id="PF01071">
    <property type="entry name" value="GARS_A"/>
    <property type="match status" value="1"/>
</dbReference>
<accession>Q7LXR2</accession>
<organism evidence="13 14">
    <name type="scientific">Saccharolobus solfataricus (strain ATCC 35092 / DSM 1617 / JCM 11322 / P2)</name>
    <name type="common">Sulfolobus solfataricus</name>
    <dbReference type="NCBI Taxonomy" id="273057"/>
    <lineage>
        <taxon>Archaea</taxon>
        <taxon>Thermoproteota</taxon>
        <taxon>Thermoprotei</taxon>
        <taxon>Sulfolobales</taxon>
        <taxon>Sulfolobaceae</taxon>
        <taxon>Saccharolobus</taxon>
    </lineage>
</organism>
<evidence type="ECO:0000256" key="3">
    <source>
        <dbReference type="ARBA" id="ARBA00022598"/>
    </source>
</evidence>
<dbReference type="SUPFAM" id="SSF51246">
    <property type="entry name" value="Rudiment single hybrid motif"/>
    <property type="match status" value="1"/>
</dbReference>
<dbReference type="GO" id="GO:0005524">
    <property type="term" value="F:ATP binding"/>
    <property type="evidence" value="ECO:0007669"/>
    <property type="project" value="UniProtKB-UniRule"/>
</dbReference>
<dbReference type="SMART" id="SM01210">
    <property type="entry name" value="GARS_C"/>
    <property type="match status" value="1"/>
</dbReference>
<dbReference type="Gene3D" id="3.30.470.20">
    <property type="entry name" value="ATP-grasp fold, B domain"/>
    <property type="match status" value="1"/>
</dbReference>
<evidence type="ECO:0000313" key="13">
    <source>
        <dbReference type="EMBL" id="AAK40943.1"/>
    </source>
</evidence>
<dbReference type="PhylomeDB" id="Q7LXR2"/>
<keyword evidence="4 11" id="KW-0547">Nucleotide-binding</keyword>
<dbReference type="AlphaFoldDB" id="Q7LXR2"/>
<proteinExistence type="inferred from homology"/>
<reference evidence="14" key="1">
    <citation type="journal article" date="2001" name="Proc. Natl. Acad. Sci. U.S.A.">
        <title>The complete genome of the crenarchaeon Sulfolobus solfataricus P2.</title>
        <authorList>
            <person name="She Q."/>
            <person name="Singh R.K."/>
            <person name="Confalonieri F."/>
            <person name="Zivanovic Y."/>
            <person name="Allard G."/>
            <person name="Awayez M.J."/>
            <person name="Chan-Weiher C.C.-Y."/>
            <person name="Clausen I.G."/>
            <person name="Curtis B.A."/>
            <person name="De Moors A."/>
            <person name="Erauso G."/>
            <person name="Fletcher C."/>
            <person name="Gordon P.M.K."/>
            <person name="Heikamp-de Jong I."/>
            <person name="Jeffries A.C."/>
            <person name="Kozera C.J."/>
            <person name="Medina N."/>
            <person name="Peng X."/>
            <person name="Thi-Ngoc H.P."/>
            <person name="Redder P."/>
            <person name="Schenk M.E."/>
            <person name="Theriault C."/>
            <person name="Tolstrup N."/>
            <person name="Charlebois R.L."/>
            <person name="Doolittle W.F."/>
            <person name="Duguet M."/>
            <person name="Gaasterland T."/>
            <person name="Garrett R.A."/>
            <person name="Ragan M.A."/>
            <person name="Sensen C.W."/>
            <person name="Van der Oost J."/>
        </authorList>
    </citation>
    <scope>NUCLEOTIDE SEQUENCE [LARGE SCALE GENOMIC DNA]</scope>
    <source>
        <strain evidence="14">ATCC 35092 / DSM 1617 / JCM 11322 / P2</strain>
    </source>
</reference>
<dbReference type="FunCoup" id="Q7LXR2">
    <property type="interactions" value="152"/>
</dbReference>
<dbReference type="Pfam" id="PF02843">
    <property type="entry name" value="GARS_C"/>
    <property type="match status" value="1"/>
</dbReference>
<dbReference type="InterPro" id="IPR013815">
    <property type="entry name" value="ATP_grasp_subdomain_1"/>
</dbReference>
<dbReference type="eggNOG" id="arCOG04415">
    <property type="taxonomic scope" value="Archaea"/>
</dbReference>
<dbReference type="PIR" id="H90210">
    <property type="entry name" value="H90210"/>
</dbReference>
<dbReference type="InterPro" id="IPR020562">
    <property type="entry name" value="PRibGlycinamide_synth_N"/>
</dbReference>
<dbReference type="InterPro" id="IPR011761">
    <property type="entry name" value="ATP-grasp"/>
</dbReference>